<dbReference type="Pfam" id="PF04398">
    <property type="entry name" value="DUF538"/>
    <property type="match status" value="1"/>
</dbReference>
<accession>A0AAV1WME8</accession>
<protein>
    <submittedName>
        <fullName evidence="2">Uncharacterized protein</fullName>
    </submittedName>
</protein>
<evidence type="ECO:0000313" key="2">
    <source>
        <dbReference type="EMBL" id="CAL0310229.1"/>
    </source>
</evidence>
<organism evidence="2 3">
    <name type="scientific">Lupinus luteus</name>
    <name type="common">European yellow lupine</name>
    <dbReference type="NCBI Taxonomy" id="3873"/>
    <lineage>
        <taxon>Eukaryota</taxon>
        <taxon>Viridiplantae</taxon>
        <taxon>Streptophyta</taxon>
        <taxon>Embryophyta</taxon>
        <taxon>Tracheophyta</taxon>
        <taxon>Spermatophyta</taxon>
        <taxon>Magnoliopsida</taxon>
        <taxon>eudicotyledons</taxon>
        <taxon>Gunneridae</taxon>
        <taxon>Pentapetalae</taxon>
        <taxon>rosids</taxon>
        <taxon>fabids</taxon>
        <taxon>Fabales</taxon>
        <taxon>Fabaceae</taxon>
        <taxon>Papilionoideae</taxon>
        <taxon>50 kb inversion clade</taxon>
        <taxon>genistoids sensu lato</taxon>
        <taxon>core genistoids</taxon>
        <taxon>Genisteae</taxon>
        <taxon>Lupinus</taxon>
    </lineage>
</organism>
<comment type="caution">
    <text evidence="2">The sequence shown here is derived from an EMBL/GenBank/DDBJ whole genome shotgun (WGS) entry which is preliminary data.</text>
</comment>
<sequence>MCVDSQANPFSSISILCSIILILTFFTTPSLSVPKKTSTPSTAYDFLQQNNLPRGLLPRGAKSFRYDSSSGKFTIKLNNTCRYSKTEFLKVKYNPTITGTIGKNIITSLGGVKVKLVFVWVNVRSVSRNSEELIFIAGLLPIPVPAPLFRITPPCLD</sequence>
<dbReference type="EMBL" id="CAXHTB010000007">
    <property type="protein sequence ID" value="CAL0310229.1"/>
    <property type="molecule type" value="Genomic_DNA"/>
</dbReference>
<evidence type="ECO:0000313" key="3">
    <source>
        <dbReference type="Proteomes" id="UP001497480"/>
    </source>
</evidence>
<reference evidence="2 3" key="1">
    <citation type="submission" date="2024-03" db="EMBL/GenBank/DDBJ databases">
        <authorList>
            <person name="Martinez-Hernandez J."/>
        </authorList>
    </citation>
    <scope>NUCLEOTIDE SEQUENCE [LARGE SCALE GENOMIC DNA]</scope>
</reference>
<gene>
    <name evidence="2" type="ORF">LLUT_LOCUS11289</name>
</gene>
<keyword evidence="1" id="KW-0472">Membrane</keyword>
<dbReference type="AlphaFoldDB" id="A0AAV1WME8"/>
<dbReference type="SUPFAM" id="SSF141562">
    <property type="entry name" value="At5g01610-like"/>
    <property type="match status" value="1"/>
</dbReference>
<dbReference type="PANTHER" id="PTHR31676">
    <property type="entry name" value="T31J12.3 PROTEIN-RELATED"/>
    <property type="match status" value="1"/>
</dbReference>
<name>A0AAV1WME8_LUPLU</name>
<keyword evidence="1" id="KW-0812">Transmembrane</keyword>
<feature type="transmembrane region" description="Helical" evidence="1">
    <location>
        <begin position="12"/>
        <end position="31"/>
    </location>
</feature>
<dbReference type="Proteomes" id="UP001497480">
    <property type="component" value="Unassembled WGS sequence"/>
</dbReference>
<evidence type="ECO:0000256" key="1">
    <source>
        <dbReference type="SAM" id="Phobius"/>
    </source>
</evidence>
<dbReference type="InterPro" id="IPR007493">
    <property type="entry name" value="DUF538"/>
</dbReference>
<keyword evidence="3" id="KW-1185">Reference proteome</keyword>
<proteinExistence type="predicted"/>
<dbReference type="Gene3D" id="2.30.240.10">
    <property type="entry name" value="At5g01610-like"/>
    <property type="match status" value="1"/>
</dbReference>
<dbReference type="PANTHER" id="PTHR31676:SF76">
    <property type="entry name" value="OS05G0362300 PROTEIN"/>
    <property type="match status" value="1"/>
</dbReference>
<keyword evidence="1" id="KW-1133">Transmembrane helix</keyword>
<dbReference type="InterPro" id="IPR036758">
    <property type="entry name" value="At5g01610-like"/>
</dbReference>